<dbReference type="Proteomes" id="UP000005222">
    <property type="component" value="Chromosome B"/>
</dbReference>
<sequence length="40" mass="4810">MLDPTMPRMLARQKARMKQSLLRDEMRTAQLVYHSMILFT</sequence>
<dbReference type="Proteomes" id="UP000005222">
    <property type="component" value="Chromosome A"/>
</dbReference>
<protein>
    <submittedName>
        <fullName evidence="2">Piso0_000584 protein</fullName>
    </submittedName>
</protein>
<dbReference type="InParanoid" id="G8YSS5"/>
<dbReference type="EMBL" id="FO082059">
    <property type="protein sequence ID" value="CCE72976.1"/>
    <property type="molecule type" value="Genomic_DNA"/>
</dbReference>
<name>G8YSS5_PICSO</name>
<dbReference type="HOGENOM" id="CLU_3299609_0_0_1"/>
<keyword evidence="3" id="KW-1185">Reference proteome</keyword>
<dbReference type="AlphaFoldDB" id="G8YSS5"/>
<evidence type="ECO:0000313" key="2">
    <source>
        <dbReference type="EMBL" id="CCE73537.1"/>
    </source>
</evidence>
<proteinExistence type="predicted"/>
<gene>
    <name evidence="2" type="primary">Piso0_000584</name>
    <name evidence="1" type="ORF">GNLVRS01_PISO0A12562g</name>
    <name evidence="2" type="ORF">GNLVRS01_PISO0B12629g</name>
</gene>
<organism evidence="2 3">
    <name type="scientific">Pichia sorbitophila (strain ATCC MYA-4447 / BCRC 22081 / CBS 7064 / NBRC 10061 / NRRL Y-12695)</name>
    <name type="common">Hybrid yeast</name>
    <dbReference type="NCBI Taxonomy" id="559304"/>
    <lineage>
        <taxon>Eukaryota</taxon>
        <taxon>Fungi</taxon>
        <taxon>Dikarya</taxon>
        <taxon>Ascomycota</taxon>
        <taxon>Saccharomycotina</taxon>
        <taxon>Pichiomycetes</taxon>
        <taxon>Debaryomycetaceae</taxon>
        <taxon>Millerozyma</taxon>
    </lineage>
</organism>
<accession>G8YSS5</accession>
<dbReference type="EMBL" id="FO082058">
    <property type="protein sequence ID" value="CCE73537.1"/>
    <property type="molecule type" value="Genomic_DNA"/>
</dbReference>
<reference evidence="3" key="2">
    <citation type="journal article" date="2012" name="G3 (Bethesda)">
        <title>Pichia sorbitophila, an interspecies yeast hybrid reveals early steps of genome resolution following polyploidization.</title>
        <authorList>
            <person name="Leh Louis V."/>
            <person name="Despons L."/>
            <person name="Friedrich A."/>
            <person name="Martin T."/>
            <person name="Durrens P."/>
            <person name="Casaregola S."/>
            <person name="Neuveglise C."/>
            <person name="Fairhead C."/>
            <person name="Marck C."/>
            <person name="Cruz J.A."/>
            <person name="Straub M.L."/>
            <person name="Kugler V."/>
            <person name="Sacerdot C."/>
            <person name="Uzunov Z."/>
            <person name="Thierry A."/>
            <person name="Weiss S."/>
            <person name="Bleykasten C."/>
            <person name="De Montigny J."/>
            <person name="Jacques N."/>
            <person name="Jung P."/>
            <person name="Lemaire M."/>
            <person name="Mallet S."/>
            <person name="Morel G."/>
            <person name="Richard G.F."/>
            <person name="Sarkar A."/>
            <person name="Savel G."/>
            <person name="Schacherer J."/>
            <person name="Seret M.L."/>
            <person name="Talla E."/>
            <person name="Samson G."/>
            <person name="Jubin C."/>
            <person name="Poulain J."/>
            <person name="Vacherie B."/>
            <person name="Barbe V."/>
            <person name="Pelletier E."/>
            <person name="Sherman D.J."/>
            <person name="Westhof E."/>
            <person name="Weissenbach J."/>
            <person name="Baret P.V."/>
            <person name="Wincker P."/>
            <person name="Gaillardin C."/>
            <person name="Dujon B."/>
            <person name="Souciet J.L."/>
        </authorList>
    </citation>
    <scope>NUCLEOTIDE SEQUENCE [LARGE SCALE GENOMIC DNA]</scope>
    <source>
        <strain evidence="3">ATCC MYA-4447 / BCRC 22081 / CBS 7064 / NBRC 10061 / NRRL Y-12695</strain>
    </source>
</reference>
<evidence type="ECO:0000313" key="3">
    <source>
        <dbReference type="Proteomes" id="UP000005222"/>
    </source>
</evidence>
<reference evidence="2" key="1">
    <citation type="submission" date="2011-10" db="EMBL/GenBank/DDBJ databases">
        <authorList>
            <person name="Genoscope - CEA"/>
        </authorList>
    </citation>
    <scope>NUCLEOTIDE SEQUENCE</scope>
    <source>
        <strain evidence="2">CBS 7064</strain>
    </source>
</reference>
<evidence type="ECO:0000313" key="1">
    <source>
        <dbReference type="EMBL" id="CCE72976.1"/>
    </source>
</evidence>